<sequence>MARGFQEMDACYTLRIEDMTTSAIHIVYANHILSRFCGVDCYGEKGQSLLSSNEFTIGYKGLTFL</sequence>
<gene>
    <name evidence="1" type="ORF">DARMORV10_A07P22760.1</name>
</gene>
<protein>
    <submittedName>
        <fullName evidence="1">(rape) hypothetical protein</fullName>
    </submittedName>
</protein>
<organism evidence="1">
    <name type="scientific">Brassica napus</name>
    <name type="common">Rape</name>
    <dbReference type="NCBI Taxonomy" id="3708"/>
    <lineage>
        <taxon>Eukaryota</taxon>
        <taxon>Viridiplantae</taxon>
        <taxon>Streptophyta</taxon>
        <taxon>Embryophyta</taxon>
        <taxon>Tracheophyta</taxon>
        <taxon>Spermatophyta</taxon>
        <taxon>Magnoliopsida</taxon>
        <taxon>eudicotyledons</taxon>
        <taxon>Gunneridae</taxon>
        <taxon>Pentapetalae</taxon>
        <taxon>rosids</taxon>
        <taxon>malvids</taxon>
        <taxon>Brassicales</taxon>
        <taxon>Brassicaceae</taxon>
        <taxon>Brassiceae</taxon>
        <taxon>Brassica</taxon>
    </lineage>
</organism>
<dbReference type="Proteomes" id="UP001295469">
    <property type="component" value="Chromosome A07"/>
</dbReference>
<accession>A0A816YTZ2</accession>
<name>A0A816YTZ2_BRANA</name>
<dbReference type="AlphaFoldDB" id="A0A816YTZ2"/>
<dbReference type="EMBL" id="HG994361">
    <property type="protein sequence ID" value="CAF2170876.1"/>
    <property type="molecule type" value="Genomic_DNA"/>
</dbReference>
<evidence type="ECO:0000313" key="1">
    <source>
        <dbReference type="EMBL" id="CAF2170876.1"/>
    </source>
</evidence>
<proteinExistence type="predicted"/>
<reference evidence="1" key="1">
    <citation type="submission" date="2021-01" db="EMBL/GenBank/DDBJ databases">
        <authorList>
            <consortium name="Genoscope - CEA"/>
            <person name="William W."/>
        </authorList>
    </citation>
    <scope>NUCLEOTIDE SEQUENCE</scope>
</reference>